<dbReference type="Pfam" id="PF01288">
    <property type="entry name" value="HPPK"/>
    <property type="match status" value="1"/>
</dbReference>
<dbReference type="Proteomes" id="UP001549366">
    <property type="component" value="Unassembled WGS sequence"/>
</dbReference>
<dbReference type="InterPro" id="IPR000550">
    <property type="entry name" value="Hppk"/>
</dbReference>
<dbReference type="EC" id="2.7.6.3" evidence="2"/>
<evidence type="ECO:0000256" key="2">
    <source>
        <dbReference type="ARBA" id="ARBA00013253"/>
    </source>
</evidence>
<gene>
    <name evidence="9" type="ORF">V5J35_001649</name>
</gene>
<protein>
    <recommendedName>
        <fullName evidence="2">2-amino-4-hydroxy-6-hydroxymethyldihydropteridine diphosphokinase</fullName>
        <ecNumber evidence="2">2.7.6.3</ecNumber>
    </recommendedName>
</protein>
<evidence type="ECO:0000256" key="3">
    <source>
        <dbReference type="ARBA" id="ARBA00022679"/>
    </source>
</evidence>
<keyword evidence="7" id="KW-0289">Folate biosynthesis</keyword>
<keyword evidence="6" id="KW-0067">ATP-binding</keyword>
<dbReference type="EMBL" id="JBEWTB010000002">
    <property type="protein sequence ID" value="MET4756457.1"/>
    <property type="molecule type" value="Genomic_DNA"/>
</dbReference>
<comment type="caution">
    <text evidence="9">The sequence shown here is derived from an EMBL/GenBank/DDBJ whole genome shotgun (WGS) entry which is preliminary data.</text>
</comment>
<keyword evidence="4" id="KW-0547">Nucleotide-binding</keyword>
<proteinExistence type="predicted"/>
<keyword evidence="3" id="KW-0808">Transferase</keyword>
<evidence type="ECO:0000256" key="7">
    <source>
        <dbReference type="ARBA" id="ARBA00022909"/>
    </source>
</evidence>
<evidence type="ECO:0000313" key="9">
    <source>
        <dbReference type="EMBL" id="MET4756457.1"/>
    </source>
</evidence>
<organism evidence="9 10">
    <name type="scientific">Endozoicomonas lisbonensis</name>
    <dbReference type="NCBI Taxonomy" id="3120522"/>
    <lineage>
        <taxon>Bacteria</taxon>
        <taxon>Pseudomonadati</taxon>
        <taxon>Pseudomonadota</taxon>
        <taxon>Gammaproteobacteria</taxon>
        <taxon>Oceanospirillales</taxon>
        <taxon>Endozoicomonadaceae</taxon>
        <taxon>Endozoicomonas</taxon>
    </lineage>
</organism>
<evidence type="ECO:0000256" key="5">
    <source>
        <dbReference type="ARBA" id="ARBA00022777"/>
    </source>
</evidence>
<dbReference type="Gene3D" id="3.30.70.560">
    <property type="entry name" value="7,8-Dihydro-6-hydroxymethylpterin-pyrophosphokinase HPPK"/>
    <property type="match status" value="1"/>
</dbReference>
<evidence type="ECO:0000259" key="8">
    <source>
        <dbReference type="Pfam" id="PF01288"/>
    </source>
</evidence>
<comment type="pathway">
    <text evidence="1">Cofactor biosynthesis; tetrahydrofolate biosynthesis; 2-amino-4-hydroxy-6-hydroxymethyl-7,8-dihydropteridine diphosphate from 7,8-dihydroneopterin triphosphate: step 4/4.</text>
</comment>
<sequence length="160" mass="17366">MTRYFVGIGSNENAVHNCTAMIRAIRSAFRQVCVSSIVQTPDYGVTAPGVAAPDVAAPHYLNAVVSFEASLSIPELYGWCKNLESQLGRTRNQNGVCQADLDILQPGNVSEEFFQPLVLQLQAFLKGEDSGVGLEKVSLQLDEQMIVGDAPCYLFQAEPV</sequence>
<keyword evidence="5" id="KW-0418">Kinase</keyword>
<evidence type="ECO:0000313" key="10">
    <source>
        <dbReference type="Proteomes" id="UP001549366"/>
    </source>
</evidence>
<reference evidence="9 10" key="1">
    <citation type="submission" date="2024-06" db="EMBL/GenBank/DDBJ databases">
        <title>Genomic Encyclopedia of Type Strains, Phase V (KMG-V): Genome sequencing to study the core and pangenomes of soil and plant-associated prokaryotes.</title>
        <authorList>
            <person name="Whitman W."/>
        </authorList>
    </citation>
    <scope>NUCLEOTIDE SEQUENCE [LARGE SCALE GENOMIC DNA]</scope>
    <source>
        <strain evidence="9 10">NE40</strain>
    </source>
</reference>
<dbReference type="SUPFAM" id="SSF55083">
    <property type="entry name" value="6-hydroxymethyl-7,8-dihydropterin pyrophosphokinase, HPPK"/>
    <property type="match status" value="1"/>
</dbReference>
<keyword evidence="10" id="KW-1185">Reference proteome</keyword>
<accession>A0ABV2SFB1</accession>
<dbReference type="InterPro" id="IPR035907">
    <property type="entry name" value="Hppk_sf"/>
</dbReference>
<dbReference type="RefSeq" id="WP_354010798.1">
    <property type="nucleotide sequence ID" value="NZ_JBEWTA010000001.1"/>
</dbReference>
<evidence type="ECO:0000256" key="4">
    <source>
        <dbReference type="ARBA" id="ARBA00022741"/>
    </source>
</evidence>
<evidence type="ECO:0000256" key="1">
    <source>
        <dbReference type="ARBA" id="ARBA00005051"/>
    </source>
</evidence>
<evidence type="ECO:0000256" key="6">
    <source>
        <dbReference type="ARBA" id="ARBA00022840"/>
    </source>
</evidence>
<name>A0ABV2SFB1_9GAMM</name>
<feature type="domain" description="7,8-dihydro-6-hydroxymethylpterin-pyrophosphokinase" evidence="8">
    <location>
        <begin position="5"/>
        <end position="105"/>
    </location>
</feature>